<dbReference type="AlphaFoldDB" id="A0A5E7N893"/>
<reference evidence="1 2" key="1">
    <citation type="submission" date="2019-09" db="EMBL/GenBank/DDBJ databases">
        <authorList>
            <person name="Chandra G."/>
            <person name="Truman W A."/>
        </authorList>
    </citation>
    <scope>NUCLEOTIDE SEQUENCE [LARGE SCALE GENOMIC DNA]</scope>
    <source>
        <strain evidence="1">PS870</strain>
    </source>
</reference>
<dbReference type="EMBL" id="CABVIK010000015">
    <property type="protein sequence ID" value="VVP32413.1"/>
    <property type="molecule type" value="Genomic_DNA"/>
</dbReference>
<evidence type="ECO:0000313" key="1">
    <source>
        <dbReference type="EMBL" id="VVP32413.1"/>
    </source>
</evidence>
<protein>
    <submittedName>
        <fullName evidence="1">Uncharacterized protein</fullName>
    </submittedName>
</protein>
<sequence>MASRPIFLALAEADHLVSERSFDFHWSPGYSATQKKKNVIALHEAARSSGLFPVLEVSTKSEEKLGQRLSAFSLRISTEQGEMTIESAFQGSKVFSCGGPYTDLYGLDSRSAKKDERLKNSGHLVGFNFLGQEWPLEPKTAFYDWLYLTALRPHKEFLRVLFRYKGFSDIEFNPEKSINCQARTCALLVSLIKLDALDDALTSQQRFISVIKSDSYKQPHSNSPMQQPLIDD</sequence>
<accession>A0A5E7N893</accession>
<dbReference type="InterPro" id="IPR053913">
    <property type="entry name" value="NADAR-DarT1"/>
</dbReference>
<name>A0A5E7N893_PSEFL</name>
<evidence type="ECO:0000313" key="2">
    <source>
        <dbReference type="Proteomes" id="UP000349468"/>
    </source>
</evidence>
<organism evidence="1 2">
    <name type="scientific">Pseudomonas fluorescens</name>
    <dbReference type="NCBI Taxonomy" id="294"/>
    <lineage>
        <taxon>Bacteria</taxon>
        <taxon>Pseudomonadati</taxon>
        <taxon>Pseudomonadota</taxon>
        <taxon>Gammaproteobacteria</taxon>
        <taxon>Pseudomonadales</taxon>
        <taxon>Pseudomonadaceae</taxon>
        <taxon>Pseudomonas</taxon>
    </lineage>
</organism>
<dbReference type="Proteomes" id="UP000349468">
    <property type="component" value="Unassembled WGS sequence"/>
</dbReference>
<dbReference type="RefSeq" id="WP_154912959.1">
    <property type="nucleotide sequence ID" value="NZ_CABVIK010000015.1"/>
</dbReference>
<proteinExistence type="predicted"/>
<dbReference type="Pfam" id="PF22397">
    <property type="entry name" value="NADAR-DarT1"/>
    <property type="match status" value="1"/>
</dbReference>
<gene>
    <name evidence="1" type="ORF">PS870_04391</name>
</gene>